<proteinExistence type="predicted"/>
<dbReference type="AlphaFoldDB" id="A0A1C7DBD3"/>
<evidence type="ECO:0000313" key="1">
    <source>
        <dbReference type="EMBL" id="ANU08692.1"/>
    </source>
</evidence>
<dbReference type="EMBL" id="CP016545">
    <property type="protein sequence ID" value="ANU08692.1"/>
    <property type="molecule type" value="Genomic_DNA"/>
</dbReference>
<keyword evidence="2" id="KW-1185">Reference proteome</keyword>
<evidence type="ECO:0000313" key="2">
    <source>
        <dbReference type="Proteomes" id="UP000092698"/>
    </source>
</evidence>
<reference evidence="1 2" key="1">
    <citation type="submission" date="2016-07" db="EMBL/GenBank/DDBJ databases">
        <title>Complete genome sequence of Altererythrobacter namhicola JCM 16345T, containing esterase-encoding genes.</title>
        <authorList>
            <person name="Cheng H."/>
            <person name="Wu Y.-H."/>
            <person name="Jian S.-L."/>
            <person name="Huo Y.-Y."/>
            <person name="Wang C.-S."/>
            <person name="Xu X.-W."/>
        </authorList>
    </citation>
    <scope>NUCLEOTIDE SEQUENCE [LARGE SCALE GENOMIC DNA]</scope>
    <source>
        <strain evidence="1 2">JCM 16345</strain>
    </source>
</reference>
<name>A0A1C7DBD3_9SPHN</name>
<protein>
    <submittedName>
        <fullName evidence="1">Uncharacterized protein</fullName>
    </submittedName>
</protein>
<dbReference type="KEGG" id="anh:A6F65_02411"/>
<gene>
    <name evidence="1" type="ORF">A6F65_02411</name>
</gene>
<accession>A0A1C7DBD3</accession>
<organism evidence="1 2">
    <name type="scientific">Paraurantiacibacter namhicola</name>
    <dbReference type="NCBI Taxonomy" id="645517"/>
    <lineage>
        <taxon>Bacteria</taxon>
        <taxon>Pseudomonadati</taxon>
        <taxon>Pseudomonadota</taxon>
        <taxon>Alphaproteobacteria</taxon>
        <taxon>Sphingomonadales</taxon>
        <taxon>Erythrobacteraceae</taxon>
        <taxon>Paraurantiacibacter</taxon>
    </lineage>
</organism>
<sequence length="224" mass="24359">MLDRVYTDMPERQAVAVKQNLRITGLYKGELDTAYSPALGEAINQVHFDLDMVDDRYQLDNAADASGFLQSLASTSIRPSLINDLSVNPAEFVLVEAPGAEASPDGRGCSVSGGTYSRSGELIALRFHKQNRQVGIEIVWDGWPSPVFPRILAVGFGDTGLPLMVEYEQDGPITNAYAFTDNGFWVTDAMKQADRLEIGPESDIAPLELPTGSLYQAAKALENC</sequence>
<dbReference type="Proteomes" id="UP000092698">
    <property type="component" value="Chromosome"/>
</dbReference>